<evidence type="ECO:0000256" key="1">
    <source>
        <dbReference type="SAM" id="MobiDB-lite"/>
    </source>
</evidence>
<dbReference type="Proteomes" id="UP000815677">
    <property type="component" value="Unassembled WGS sequence"/>
</dbReference>
<evidence type="ECO:0000313" key="3">
    <source>
        <dbReference type="Proteomes" id="UP000815677"/>
    </source>
</evidence>
<evidence type="ECO:0000313" key="2">
    <source>
        <dbReference type="EMBL" id="GAT57286.1"/>
    </source>
</evidence>
<dbReference type="EMBL" id="DF849427">
    <property type="protein sequence ID" value="GAT57286.1"/>
    <property type="molecule type" value="Genomic_DNA"/>
</dbReference>
<reference evidence="2" key="1">
    <citation type="submission" date="2014-09" db="EMBL/GenBank/DDBJ databases">
        <title>Genome sequence of the luminous mushroom Mycena chlorophos for searching fungal bioluminescence genes.</title>
        <authorList>
            <person name="Tanaka Y."/>
            <person name="Kasuga D."/>
            <person name="Oba Y."/>
            <person name="Hase S."/>
            <person name="Sato K."/>
            <person name="Oba Y."/>
            <person name="Sakakibara Y."/>
        </authorList>
    </citation>
    <scope>NUCLEOTIDE SEQUENCE</scope>
</reference>
<feature type="region of interest" description="Disordered" evidence="1">
    <location>
        <begin position="63"/>
        <end position="82"/>
    </location>
</feature>
<keyword evidence="3" id="KW-1185">Reference proteome</keyword>
<gene>
    <name evidence="2" type="ORF">MCHLO_13840</name>
</gene>
<accession>A0ABQ0M1S5</accession>
<name>A0ABQ0M1S5_MYCCL</name>
<proteinExistence type="predicted"/>
<protein>
    <submittedName>
        <fullName evidence="2">Uncharacterized protein</fullName>
    </submittedName>
</protein>
<sequence>MPPLQDVVAAFEDFTIFEILTILDPLVLVPRKSKRKRLELVQFLEKLDDRLWSRVLQAAGAVTGSKRKRRDDPEVAGPTIARPSASKRPRLVSAAAVPALSGAALGPEVHEGDEDDLVAGHFLRVPSTEVVNSCISRFIDRTGNAALQKAICMVCARLLLLSDLIACEPEELQGKICCGRRTHIQPTIFIWTCCFTRMLCDTLDDTSALNATIN</sequence>
<organism evidence="2 3">
    <name type="scientific">Mycena chlorophos</name>
    <name type="common">Agaric fungus</name>
    <name type="synonym">Agaricus chlorophos</name>
    <dbReference type="NCBI Taxonomy" id="658473"/>
    <lineage>
        <taxon>Eukaryota</taxon>
        <taxon>Fungi</taxon>
        <taxon>Dikarya</taxon>
        <taxon>Basidiomycota</taxon>
        <taxon>Agaricomycotina</taxon>
        <taxon>Agaricomycetes</taxon>
        <taxon>Agaricomycetidae</taxon>
        <taxon>Agaricales</taxon>
        <taxon>Marasmiineae</taxon>
        <taxon>Mycenaceae</taxon>
        <taxon>Mycena</taxon>
    </lineage>
</organism>